<sequence>MTDQAIFHRHSNYARFSESYQLTININSSSSNFILSFTQASIMASTTPSTKLWYAPGACSLAPHIILKEAGANFELVKVAFDSIHSDEFKAINPKLRIPTLSVNNEIITENPAVMMAISNLVPEKHLFGKTPLDTVRVIEWANYISGTLHGQAFAGLWRPQRFTADPEDHHKLQAMGMTTIKESFRYIDNKLKGVHAVSDSFTIVDAYLLTMYRWGQKIGLPMESDYPKLTALVVEASKRPSTVAAMEAEGLPPIFN</sequence>
<dbReference type="CDD" id="cd03188">
    <property type="entry name" value="GST_C_Beta"/>
    <property type="match status" value="1"/>
</dbReference>
<dbReference type="SFLD" id="SFLDS00019">
    <property type="entry name" value="Glutathione_Transferase_(cytos"/>
    <property type="match status" value="1"/>
</dbReference>
<dbReference type="Proteomes" id="UP000243015">
    <property type="component" value="Unassembled WGS sequence"/>
</dbReference>
<organism evidence="5 6">
    <name type="scientific">Trichophyton rubrum</name>
    <name type="common">Athlete's foot fungus</name>
    <name type="synonym">Epidermophyton rubrum</name>
    <dbReference type="NCBI Taxonomy" id="5551"/>
    <lineage>
        <taxon>Eukaryota</taxon>
        <taxon>Fungi</taxon>
        <taxon>Dikarya</taxon>
        <taxon>Ascomycota</taxon>
        <taxon>Pezizomycotina</taxon>
        <taxon>Eurotiomycetes</taxon>
        <taxon>Eurotiomycetidae</taxon>
        <taxon>Onygenales</taxon>
        <taxon>Arthrodermataceae</taxon>
        <taxon>Trichophyton</taxon>
    </lineage>
</organism>
<dbReference type="SFLD" id="SFLDG00358">
    <property type="entry name" value="Main_(cytGST)"/>
    <property type="match status" value="1"/>
</dbReference>
<dbReference type="InterPro" id="IPR040079">
    <property type="entry name" value="Glutathione_S-Trfase"/>
</dbReference>
<accession>A0A178F0E2</accession>
<evidence type="ECO:0000256" key="2">
    <source>
        <dbReference type="RuleBase" id="RU003494"/>
    </source>
</evidence>
<gene>
    <name evidence="5" type="ORF">A7C99_2984</name>
</gene>
<evidence type="ECO:0000259" key="3">
    <source>
        <dbReference type="PROSITE" id="PS50404"/>
    </source>
</evidence>
<dbReference type="AlphaFoldDB" id="A0A178F0E2"/>
<dbReference type="Gene3D" id="3.40.30.10">
    <property type="entry name" value="Glutaredoxin"/>
    <property type="match status" value="1"/>
</dbReference>
<dbReference type="InterPro" id="IPR004046">
    <property type="entry name" value="GST_C"/>
</dbReference>
<dbReference type="InterPro" id="IPR036249">
    <property type="entry name" value="Thioredoxin-like_sf"/>
</dbReference>
<dbReference type="SFLD" id="SFLDG01150">
    <property type="entry name" value="Main.1:_Beta-like"/>
    <property type="match status" value="1"/>
</dbReference>
<dbReference type="PROSITE" id="PS50404">
    <property type="entry name" value="GST_NTER"/>
    <property type="match status" value="1"/>
</dbReference>
<comment type="similarity">
    <text evidence="1 2">Belongs to the GST superfamily.</text>
</comment>
<dbReference type="CDD" id="cd03057">
    <property type="entry name" value="GST_N_Beta"/>
    <property type="match status" value="1"/>
</dbReference>
<evidence type="ECO:0000313" key="6">
    <source>
        <dbReference type="Proteomes" id="UP000243015"/>
    </source>
</evidence>
<dbReference type="InterPro" id="IPR036282">
    <property type="entry name" value="Glutathione-S-Trfase_C_sf"/>
</dbReference>
<protein>
    <recommendedName>
        <fullName evidence="7">Glutathione S-transferase</fullName>
    </recommendedName>
</protein>
<dbReference type="PANTHER" id="PTHR44051:SF8">
    <property type="entry name" value="GLUTATHIONE S-TRANSFERASE GSTA"/>
    <property type="match status" value="1"/>
</dbReference>
<evidence type="ECO:0000259" key="4">
    <source>
        <dbReference type="PROSITE" id="PS50405"/>
    </source>
</evidence>
<feature type="domain" description="GST C-terminal" evidence="4">
    <location>
        <begin position="131"/>
        <end position="255"/>
    </location>
</feature>
<dbReference type="PROSITE" id="PS50405">
    <property type="entry name" value="GST_CTER"/>
    <property type="match status" value="1"/>
</dbReference>
<dbReference type="PANTHER" id="PTHR44051">
    <property type="entry name" value="GLUTATHIONE S-TRANSFERASE-RELATED"/>
    <property type="match status" value="1"/>
</dbReference>
<dbReference type="EMBL" id="LHPM01000013">
    <property type="protein sequence ID" value="OAL65882.1"/>
    <property type="molecule type" value="Genomic_DNA"/>
</dbReference>
<proteinExistence type="inferred from homology"/>
<dbReference type="Pfam" id="PF00043">
    <property type="entry name" value="GST_C"/>
    <property type="match status" value="1"/>
</dbReference>
<comment type="caution">
    <text evidence="5">The sequence shown here is derived from an EMBL/GenBank/DDBJ whole genome shotgun (WGS) entry which is preliminary data.</text>
</comment>
<evidence type="ECO:0000256" key="1">
    <source>
        <dbReference type="ARBA" id="ARBA00007409"/>
    </source>
</evidence>
<name>A0A178F0E2_TRIRU</name>
<evidence type="ECO:0000313" key="5">
    <source>
        <dbReference type="EMBL" id="OAL65882.1"/>
    </source>
</evidence>
<dbReference type="InterPro" id="IPR004045">
    <property type="entry name" value="Glutathione_S-Trfase_N"/>
</dbReference>
<dbReference type="Gene3D" id="1.20.1050.10">
    <property type="match status" value="1"/>
</dbReference>
<reference evidence="5 6" key="1">
    <citation type="submission" date="2016-05" db="EMBL/GenBank/DDBJ databases">
        <title>Genome sequencing of Trichophyton rubrum CMCC(F)T1i isolated from hair.</title>
        <authorList>
            <person name="Zhan P."/>
            <person name="Tao Y."/>
            <person name="Liu W."/>
        </authorList>
    </citation>
    <scope>NUCLEOTIDE SEQUENCE [LARGE SCALE GENOMIC DNA]</scope>
    <source>
        <strain evidence="6">CMCC(F)T1i</strain>
    </source>
</reference>
<feature type="domain" description="GST N-terminal" evidence="3">
    <location>
        <begin position="47"/>
        <end position="126"/>
    </location>
</feature>
<dbReference type="VEuPathDB" id="FungiDB:TERG_02041"/>
<evidence type="ECO:0008006" key="7">
    <source>
        <dbReference type="Google" id="ProtNLM"/>
    </source>
</evidence>
<dbReference type="SUPFAM" id="SSF52833">
    <property type="entry name" value="Thioredoxin-like"/>
    <property type="match status" value="1"/>
</dbReference>
<dbReference type="SUPFAM" id="SSF47616">
    <property type="entry name" value="GST C-terminal domain-like"/>
    <property type="match status" value="1"/>
</dbReference>
<dbReference type="Pfam" id="PF02798">
    <property type="entry name" value="GST_N"/>
    <property type="match status" value="1"/>
</dbReference>
<dbReference type="InterPro" id="IPR010987">
    <property type="entry name" value="Glutathione-S-Trfase_C-like"/>
</dbReference>